<evidence type="ECO:0000313" key="3">
    <source>
        <dbReference type="EMBL" id="EIM80361.1"/>
    </source>
</evidence>
<accession>R7RY80</accession>
<dbReference type="eggNOG" id="KOG3699">
    <property type="taxonomic scope" value="Eukaryota"/>
</dbReference>
<dbReference type="KEGG" id="shs:STEHIDRAFT_68131"/>
<dbReference type="InterPro" id="IPR036409">
    <property type="entry name" value="Aldolase_II/adducin_N_sf"/>
</dbReference>
<dbReference type="InterPro" id="IPR051017">
    <property type="entry name" value="Aldolase-II_Adducin_sf"/>
</dbReference>
<gene>
    <name evidence="3" type="ORF">STEHIDRAFT_68131</name>
</gene>
<dbReference type="EMBL" id="JH687398">
    <property type="protein sequence ID" value="EIM80361.1"/>
    <property type="molecule type" value="Genomic_DNA"/>
</dbReference>
<name>R7RY80_STEHR</name>
<dbReference type="FunFam" id="3.40.225.10:FF:000009">
    <property type="entry name" value="Class II aldolase/adducin N-terminal"/>
    <property type="match status" value="1"/>
</dbReference>
<dbReference type="GeneID" id="18806415"/>
<proteinExistence type="predicted"/>
<dbReference type="OrthoDB" id="3238794at2759"/>
<dbReference type="RefSeq" id="XP_007310387.1">
    <property type="nucleotide sequence ID" value="XM_007310325.1"/>
</dbReference>
<keyword evidence="4" id="KW-1185">Reference proteome</keyword>
<dbReference type="PANTHER" id="PTHR10672:SF40">
    <property type="entry name" value="CLASS II ALDOLASE_ADDUCIN DOMAIN PROTEIN (AFU_ORTHOLOGUE AFUA_3G09800)"/>
    <property type="match status" value="1"/>
</dbReference>
<dbReference type="AlphaFoldDB" id="R7RY80"/>
<dbReference type="InterPro" id="IPR001303">
    <property type="entry name" value="Aldolase_II/adducin_N"/>
</dbReference>
<dbReference type="OMA" id="MAVAHTH"/>
<feature type="domain" description="Class II aldolase/adducin N-terminal" evidence="2">
    <location>
        <begin position="75"/>
        <end position="258"/>
    </location>
</feature>
<reference evidence="4" key="1">
    <citation type="journal article" date="2012" name="Science">
        <title>The Paleozoic origin of enzymatic lignin decomposition reconstructed from 31 fungal genomes.</title>
        <authorList>
            <person name="Floudas D."/>
            <person name="Binder M."/>
            <person name="Riley R."/>
            <person name="Barry K."/>
            <person name="Blanchette R.A."/>
            <person name="Henrissat B."/>
            <person name="Martinez A.T."/>
            <person name="Otillar R."/>
            <person name="Spatafora J.W."/>
            <person name="Yadav J.S."/>
            <person name="Aerts A."/>
            <person name="Benoit I."/>
            <person name="Boyd A."/>
            <person name="Carlson A."/>
            <person name="Copeland A."/>
            <person name="Coutinho P.M."/>
            <person name="de Vries R.P."/>
            <person name="Ferreira P."/>
            <person name="Findley K."/>
            <person name="Foster B."/>
            <person name="Gaskell J."/>
            <person name="Glotzer D."/>
            <person name="Gorecki P."/>
            <person name="Heitman J."/>
            <person name="Hesse C."/>
            <person name="Hori C."/>
            <person name="Igarashi K."/>
            <person name="Jurgens J.A."/>
            <person name="Kallen N."/>
            <person name="Kersten P."/>
            <person name="Kohler A."/>
            <person name="Kuees U."/>
            <person name="Kumar T.K.A."/>
            <person name="Kuo A."/>
            <person name="LaButti K."/>
            <person name="Larrondo L.F."/>
            <person name="Lindquist E."/>
            <person name="Ling A."/>
            <person name="Lombard V."/>
            <person name="Lucas S."/>
            <person name="Lundell T."/>
            <person name="Martin R."/>
            <person name="McLaughlin D.J."/>
            <person name="Morgenstern I."/>
            <person name="Morin E."/>
            <person name="Murat C."/>
            <person name="Nagy L.G."/>
            <person name="Nolan M."/>
            <person name="Ohm R.A."/>
            <person name="Patyshakuliyeva A."/>
            <person name="Rokas A."/>
            <person name="Ruiz-Duenas F.J."/>
            <person name="Sabat G."/>
            <person name="Salamov A."/>
            <person name="Samejima M."/>
            <person name="Schmutz J."/>
            <person name="Slot J.C."/>
            <person name="St John F."/>
            <person name="Stenlid J."/>
            <person name="Sun H."/>
            <person name="Sun S."/>
            <person name="Syed K."/>
            <person name="Tsang A."/>
            <person name="Wiebenga A."/>
            <person name="Young D."/>
            <person name="Pisabarro A."/>
            <person name="Eastwood D.C."/>
            <person name="Martin F."/>
            <person name="Cullen D."/>
            <person name="Grigoriev I.V."/>
            <person name="Hibbett D.S."/>
        </authorList>
    </citation>
    <scope>NUCLEOTIDE SEQUENCE [LARGE SCALE GENOMIC DNA]</scope>
    <source>
        <strain evidence="4">FP-91666</strain>
    </source>
</reference>
<evidence type="ECO:0000313" key="4">
    <source>
        <dbReference type="Proteomes" id="UP000053927"/>
    </source>
</evidence>
<sequence>MAPTATFTSEPVPAHPVSKPTNPNGVDANGFHQSLDKLEENPLRRTWRGNAEGTIDLGTVPKFDNPYDEREWIKAHMAAAFRFWGKSGFGEGISGHITVKDPVLPGHYWMNPFGVHFSSITKSKLCLVGPDGYVTKHGAQLPINTAGFYIHSAIHKARPDAKAAAHCHSLYGKAWSAFGKPIDILTQDACLFYDNLGVYNNFGGIVLAAEEGSNIAKALGPKFKTCILQNHGLITVGETVDEAVFLFASLEKMCKVQLAVEAATAGTSGIKKTVIDPEDAEFTAKTIQWYENTYISVSPSLCFYFK</sequence>
<evidence type="ECO:0000256" key="1">
    <source>
        <dbReference type="SAM" id="MobiDB-lite"/>
    </source>
</evidence>
<dbReference type="Gene3D" id="3.40.225.10">
    <property type="entry name" value="Class II aldolase/adducin N-terminal domain"/>
    <property type="match status" value="1"/>
</dbReference>
<dbReference type="Proteomes" id="UP000053927">
    <property type="component" value="Unassembled WGS sequence"/>
</dbReference>
<feature type="region of interest" description="Disordered" evidence="1">
    <location>
        <begin position="1"/>
        <end position="31"/>
    </location>
</feature>
<dbReference type="GO" id="GO:0051015">
    <property type="term" value="F:actin filament binding"/>
    <property type="evidence" value="ECO:0007669"/>
    <property type="project" value="TreeGrafter"/>
</dbReference>
<protein>
    <submittedName>
        <fullName evidence="3">Arad-like aldolase/epimerase</fullName>
    </submittedName>
</protein>
<dbReference type="SUPFAM" id="SSF53639">
    <property type="entry name" value="AraD/HMP-PK domain-like"/>
    <property type="match status" value="1"/>
</dbReference>
<dbReference type="GO" id="GO:0005856">
    <property type="term" value="C:cytoskeleton"/>
    <property type="evidence" value="ECO:0007669"/>
    <property type="project" value="TreeGrafter"/>
</dbReference>
<dbReference type="SMART" id="SM01007">
    <property type="entry name" value="Aldolase_II"/>
    <property type="match status" value="1"/>
</dbReference>
<evidence type="ECO:0000259" key="2">
    <source>
        <dbReference type="SMART" id="SM01007"/>
    </source>
</evidence>
<organism evidence="3 4">
    <name type="scientific">Stereum hirsutum (strain FP-91666)</name>
    <name type="common">White-rot fungus</name>
    <dbReference type="NCBI Taxonomy" id="721885"/>
    <lineage>
        <taxon>Eukaryota</taxon>
        <taxon>Fungi</taxon>
        <taxon>Dikarya</taxon>
        <taxon>Basidiomycota</taxon>
        <taxon>Agaricomycotina</taxon>
        <taxon>Agaricomycetes</taxon>
        <taxon>Russulales</taxon>
        <taxon>Stereaceae</taxon>
        <taxon>Stereum</taxon>
    </lineage>
</organism>
<dbReference type="PANTHER" id="PTHR10672">
    <property type="entry name" value="ADDUCIN"/>
    <property type="match status" value="1"/>
</dbReference>
<dbReference type="NCBIfam" id="NF004855">
    <property type="entry name" value="PRK06208.1"/>
    <property type="match status" value="1"/>
</dbReference>
<dbReference type="Pfam" id="PF00596">
    <property type="entry name" value="Aldolase_II"/>
    <property type="match status" value="1"/>
</dbReference>